<sequence length="129" mass="12870">MPEPTTSSGLSLAAVSIALLGPLAGPYVVIVFAALAGALWPLSAAETMGRAAGAWLLLRCTLTAVVLTGALSVWLQSYWAVSATDALAPVAFAIGALGNGWRPVFDGLGAALQAIAQRLGGNANGGPRA</sequence>
<keyword evidence="1" id="KW-0812">Transmembrane</keyword>
<evidence type="ECO:0000256" key="1">
    <source>
        <dbReference type="SAM" id="Phobius"/>
    </source>
</evidence>
<dbReference type="EMBL" id="BAABEX010000015">
    <property type="protein sequence ID" value="GAA4425757.1"/>
    <property type="molecule type" value="Genomic_DNA"/>
</dbReference>
<gene>
    <name evidence="2" type="ORF">GCM10023090_21100</name>
</gene>
<feature type="transmembrane region" description="Helical" evidence="1">
    <location>
        <begin position="12"/>
        <end position="40"/>
    </location>
</feature>
<evidence type="ECO:0000313" key="2">
    <source>
        <dbReference type="EMBL" id="GAA4425757.1"/>
    </source>
</evidence>
<protein>
    <recommendedName>
        <fullName evidence="4">Phage holin family protein</fullName>
    </recommendedName>
</protein>
<proteinExistence type="predicted"/>
<evidence type="ECO:0000313" key="3">
    <source>
        <dbReference type="Proteomes" id="UP001501788"/>
    </source>
</evidence>
<comment type="caution">
    <text evidence="2">The sequence shown here is derived from an EMBL/GenBank/DDBJ whole genome shotgun (WGS) entry which is preliminary data.</text>
</comment>
<dbReference type="RefSeq" id="WP_345064520.1">
    <property type="nucleotide sequence ID" value="NZ_BAABEX010000015.1"/>
</dbReference>
<evidence type="ECO:0008006" key="4">
    <source>
        <dbReference type="Google" id="ProtNLM"/>
    </source>
</evidence>
<keyword evidence="1" id="KW-0472">Membrane</keyword>
<dbReference type="Proteomes" id="UP001501788">
    <property type="component" value="Unassembled WGS sequence"/>
</dbReference>
<keyword evidence="1" id="KW-1133">Transmembrane helix</keyword>
<accession>A0ABP8LCB3</accession>
<keyword evidence="3" id="KW-1185">Reference proteome</keyword>
<organism evidence="2 3">
    <name type="scientific">Acidovorax lacteus</name>
    <dbReference type="NCBI Taxonomy" id="1924988"/>
    <lineage>
        <taxon>Bacteria</taxon>
        <taxon>Pseudomonadati</taxon>
        <taxon>Pseudomonadota</taxon>
        <taxon>Betaproteobacteria</taxon>
        <taxon>Burkholderiales</taxon>
        <taxon>Comamonadaceae</taxon>
        <taxon>Acidovorax</taxon>
    </lineage>
</organism>
<feature type="transmembrane region" description="Helical" evidence="1">
    <location>
        <begin position="52"/>
        <end position="71"/>
    </location>
</feature>
<reference evidence="3" key="1">
    <citation type="journal article" date="2019" name="Int. J. Syst. Evol. Microbiol.">
        <title>The Global Catalogue of Microorganisms (GCM) 10K type strain sequencing project: providing services to taxonomists for standard genome sequencing and annotation.</title>
        <authorList>
            <consortium name="The Broad Institute Genomics Platform"/>
            <consortium name="The Broad Institute Genome Sequencing Center for Infectious Disease"/>
            <person name="Wu L."/>
            <person name="Ma J."/>
        </authorList>
    </citation>
    <scope>NUCLEOTIDE SEQUENCE [LARGE SCALE GENOMIC DNA]</scope>
    <source>
        <strain evidence="3">JCM 31890</strain>
    </source>
</reference>
<name>A0ABP8LCB3_9BURK</name>